<accession>A0AAW0BZC1</accession>
<dbReference type="Gene3D" id="1.10.3330.10">
    <property type="entry name" value="Oxo-4-hydroxy-4-carboxy-5-ureidoimidazoline decarboxylase"/>
    <property type="match status" value="1"/>
</dbReference>
<dbReference type="EMBL" id="JAWWNJ010000024">
    <property type="protein sequence ID" value="KAK7031405.1"/>
    <property type="molecule type" value="Genomic_DNA"/>
</dbReference>
<dbReference type="PANTHER" id="PTHR37987:SF1">
    <property type="entry name" value="OXO-4-HYDROXY-4-CARBOXY-5-UREIDOIMIDAZOLINE DECARBOXYLASE DOMAIN-CONTAINING PROTEIN"/>
    <property type="match status" value="1"/>
</dbReference>
<keyword evidence="4" id="KW-1185">Reference proteome</keyword>
<proteinExistence type="predicted"/>
<evidence type="ECO:0000256" key="1">
    <source>
        <dbReference type="ARBA" id="ARBA00022631"/>
    </source>
</evidence>
<sequence length="199" mass="21753">MFLPPIQDVDESKLGDVLSILLEPSEILHSTLVPGLATSLEAGKRFASYPDLIDAAIAQVSTWDLPLRAKFIEGHPRIGESKNLSTLSAKEQGAALTVAPTPPEVLARLAHLNACYERCYPGLRYITFVNGRSRAAIALEMEDVLAMSHSLSPDRPLLEEMTPIGSNSDIWRHELERAVVDVGRIAKSRLSALKIEESS</sequence>
<dbReference type="AlphaFoldDB" id="A0AAW0BZC1"/>
<name>A0AAW0BZC1_9AGAR</name>
<dbReference type="SUPFAM" id="SSF158694">
    <property type="entry name" value="UraD-Like"/>
    <property type="match status" value="1"/>
</dbReference>
<evidence type="ECO:0000313" key="4">
    <source>
        <dbReference type="Proteomes" id="UP001362999"/>
    </source>
</evidence>
<evidence type="ECO:0000313" key="3">
    <source>
        <dbReference type="EMBL" id="KAK7031405.1"/>
    </source>
</evidence>
<dbReference type="InterPro" id="IPR036778">
    <property type="entry name" value="OHCU_decarboxylase_sf"/>
</dbReference>
<reference evidence="3 4" key="1">
    <citation type="journal article" date="2024" name="J Genomics">
        <title>Draft genome sequencing and assembly of Favolaschia claudopus CIRM-BRFM 2984 isolated from oak limbs.</title>
        <authorList>
            <person name="Navarro D."/>
            <person name="Drula E."/>
            <person name="Chaduli D."/>
            <person name="Cazenave R."/>
            <person name="Ahrendt S."/>
            <person name="Wang J."/>
            <person name="Lipzen A."/>
            <person name="Daum C."/>
            <person name="Barry K."/>
            <person name="Grigoriev I.V."/>
            <person name="Favel A."/>
            <person name="Rosso M.N."/>
            <person name="Martin F."/>
        </authorList>
    </citation>
    <scope>NUCLEOTIDE SEQUENCE [LARGE SCALE GENOMIC DNA]</scope>
    <source>
        <strain evidence="3 4">CIRM-BRFM 2984</strain>
    </source>
</reference>
<evidence type="ECO:0000259" key="2">
    <source>
        <dbReference type="Pfam" id="PF09349"/>
    </source>
</evidence>
<gene>
    <name evidence="3" type="ORF">R3P38DRAFT_2923379</name>
</gene>
<comment type="caution">
    <text evidence="3">The sequence shown here is derived from an EMBL/GenBank/DDBJ whole genome shotgun (WGS) entry which is preliminary data.</text>
</comment>
<dbReference type="InterPro" id="IPR018020">
    <property type="entry name" value="OHCU_decarboxylase"/>
</dbReference>
<dbReference type="Pfam" id="PF09349">
    <property type="entry name" value="OHCU_decarbox"/>
    <property type="match status" value="1"/>
</dbReference>
<organism evidence="3 4">
    <name type="scientific">Favolaschia claudopus</name>
    <dbReference type="NCBI Taxonomy" id="2862362"/>
    <lineage>
        <taxon>Eukaryota</taxon>
        <taxon>Fungi</taxon>
        <taxon>Dikarya</taxon>
        <taxon>Basidiomycota</taxon>
        <taxon>Agaricomycotina</taxon>
        <taxon>Agaricomycetes</taxon>
        <taxon>Agaricomycetidae</taxon>
        <taxon>Agaricales</taxon>
        <taxon>Marasmiineae</taxon>
        <taxon>Mycenaceae</taxon>
        <taxon>Favolaschia</taxon>
    </lineage>
</organism>
<dbReference type="GO" id="GO:0006144">
    <property type="term" value="P:purine nucleobase metabolic process"/>
    <property type="evidence" value="ECO:0007669"/>
    <property type="project" value="UniProtKB-KW"/>
</dbReference>
<dbReference type="Proteomes" id="UP001362999">
    <property type="component" value="Unassembled WGS sequence"/>
</dbReference>
<protein>
    <submittedName>
        <fullName evidence="3">Allantoinase 1</fullName>
    </submittedName>
</protein>
<keyword evidence="1" id="KW-0659">Purine metabolism</keyword>
<feature type="domain" description="Oxo-4-hydroxy-4-carboxy-5-ureidoimidazoline decarboxylase" evidence="2">
    <location>
        <begin position="10"/>
        <end position="146"/>
    </location>
</feature>
<dbReference type="PANTHER" id="PTHR37987">
    <property type="entry name" value="CHROMOSOME 9, WHOLE GENOME SHOTGUN SEQUENCE"/>
    <property type="match status" value="1"/>
</dbReference>